<organism evidence="8 9">
    <name type="scientific">Apiospora kogelbergensis</name>
    <dbReference type="NCBI Taxonomy" id="1337665"/>
    <lineage>
        <taxon>Eukaryota</taxon>
        <taxon>Fungi</taxon>
        <taxon>Dikarya</taxon>
        <taxon>Ascomycota</taxon>
        <taxon>Pezizomycotina</taxon>
        <taxon>Sordariomycetes</taxon>
        <taxon>Xylariomycetidae</taxon>
        <taxon>Amphisphaeriales</taxon>
        <taxon>Apiosporaceae</taxon>
        <taxon>Apiospora</taxon>
    </lineage>
</organism>
<dbReference type="Gene3D" id="3.40.50.720">
    <property type="entry name" value="NAD(P)-binding Rossmann-like Domain"/>
    <property type="match status" value="1"/>
</dbReference>
<comment type="similarity">
    <text evidence="2 6">Belongs to the zinc-containing alcohol dehydrogenase family.</text>
</comment>
<accession>A0AAW0R7H7</accession>
<dbReference type="InterPro" id="IPR011032">
    <property type="entry name" value="GroES-like_sf"/>
</dbReference>
<keyword evidence="5" id="KW-0560">Oxidoreductase</keyword>
<evidence type="ECO:0000313" key="9">
    <source>
        <dbReference type="Proteomes" id="UP001392437"/>
    </source>
</evidence>
<dbReference type="InterPro" id="IPR020843">
    <property type="entry name" value="ER"/>
</dbReference>
<gene>
    <name evidence="8" type="ORF">PG999_002130</name>
</gene>
<dbReference type="EMBL" id="JAQQWP010000002">
    <property type="protein sequence ID" value="KAK8129750.1"/>
    <property type="molecule type" value="Genomic_DNA"/>
</dbReference>
<keyword evidence="9" id="KW-1185">Reference proteome</keyword>
<evidence type="ECO:0000256" key="6">
    <source>
        <dbReference type="RuleBase" id="RU361277"/>
    </source>
</evidence>
<evidence type="ECO:0000256" key="4">
    <source>
        <dbReference type="ARBA" id="ARBA00022833"/>
    </source>
</evidence>
<dbReference type="SUPFAM" id="SSF50129">
    <property type="entry name" value="GroES-like"/>
    <property type="match status" value="1"/>
</dbReference>
<dbReference type="InterPro" id="IPR013149">
    <property type="entry name" value="ADH-like_C"/>
</dbReference>
<dbReference type="PROSITE" id="PS00059">
    <property type="entry name" value="ADH_ZINC"/>
    <property type="match status" value="1"/>
</dbReference>
<dbReference type="InterPro" id="IPR013154">
    <property type="entry name" value="ADH-like_N"/>
</dbReference>
<dbReference type="Gene3D" id="3.90.180.10">
    <property type="entry name" value="Medium-chain alcohol dehydrogenases, catalytic domain"/>
    <property type="match status" value="1"/>
</dbReference>
<dbReference type="InterPro" id="IPR002328">
    <property type="entry name" value="ADH_Zn_CS"/>
</dbReference>
<dbReference type="SMART" id="SM00829">
    <property type="entry name" value="PKS_ER"/>
    <property type="match status" value="1"/>
</dbReference>
<evidence type="ECO:0000256" key="5">
    <source>
        <dbReference type="ARBA" id="ARBA00023002"/>
    </source>
</evidence>
<keyword evidence="4 6" id="KW-0862">Zinc</keyword>
<dbReference type="SUPFAM" id="SSF51735">
    <property type="entry name" value="NAD(P)-binding Rossmann-fold domains"/>
    <property type="match status" value="1"/>
</dbReference>
<comment type="caution">
    <text evidence="8">The sequence shown here is derived from an EMBL/GenBank/DDBJ whole genome shotgun (WGS) entry which is preliminary data.</text>
</comment>
<reference evidence="8 9" key="1">
    <citation type="submission" date="2023-01" db="EMBL/GenBank/DDBJ databases">
        <title>Analysis of 21 Apiospora genomes using comparative genomics revels a genus with tremendous synthesis potential of carbohydrate active enzymes and secondary metabolites.</title>
        <authorList>
            <person name="Sorensen T."/>
        </authorList>
    </citation>
    <scope>NUCLEOTIDE SEQUENCE [LARGE SCALE GENOMIC DNA]</scope>
    <source>
        <strain evidence="8 9">CBS 117206</strain>
    </source>
</reference>
<dbReference type="Pfam" id="PF00107">
    <property type="entry name" value="ADH_zinc_N"/>
    <property type="match status" value="1"/>
</dbReference>
<evidence type="ECO:0000256" key="1">
    <source>
        <dbReference type="ARBA" id="ARBA00001947"/>
    </source>
</evidence>
<dbReference type="GO" id="GO:0008270">
    <property type="term" value="F:zinc ion binding"/>
    <property type="evidence" value="ECO:0007669"/>
    <property type="project" value="InterPro"/>
</dbReference>
<protein>
    <submittedName>
        <fullName evidence="8">Chlorophyll synthesis pathway protein BchC</fullName>
    </submittedName>
</protein>
<dbReference type="Pfam" id="PF08240">
    <property type="entry name" value="ADH_N"/>
    <property type="match status" value="1"/>
</dbReference>
<evidence type="ECO:0000256" key="2">
    <source>
        <dbReference type="ARBA" id="ARBA00008072"/>
    </source>
</evidence>
<sequence>MKAFKLVQWGQPGQYVEIPEPRPGPNDVLIRMRGAGLCRSDLDMMDSPPGSAPYASSVDPNYVLGHENAGYVAELGANVTDLGVGEAVVVHHLPHCGNCAACTGGHENYCQAFKRGAIATGRGCGGDGGLAEFLVVPRTEVISVGFDVDPADYAPLTDAAVTAYHAVRTAVQRLKPGTSAALIGIGGLGMYGVQFVKLLSSAQIYAVDTSEDRLKVAREVGADSTILFQEKDEGKAAKDQLMELTQSRGVDVIVDFVGSAATLQLAARISRRQGRIVLVGMHPGAGSTLEVGWGRIATSCEFAISLGSTRQDLREVCELAKQGKLRIDVQKFGFDQIPQAYEELRAGTLTGRAVVVFPNPKTGADASLQGPVYLHSKL</sequence>
<feature type="domain" description="Enoyl reductase (ER)" evidence="7">
    <location>
        <begin position="13"/>
        <end position="355"/>
    </location>
</feature>
<evidence type="ECO:0000259" key="7">
    <source>
        <dbReference type="SMART" id="SM00829"/>
    </source>
</evidence>
<evidence type="ECO:0000313" key="8">
    <source>
        <dbReference type="EMBL" id="KAK8129750.1"/>
    </source>
</evidence>
<dbReference type="InterPro" id="IPR036291">
    <property type="entry name" value="NAD(P)-bd_dom_sf"/>
</dbReference>
<evidence type="ECO:0000256" key="3">
    <source>
        <dbReference type="ARBA" id="ARBA00022723"/>
    </source>
</evidence>
<dbReference type="Proteomes" id="UP001392437">
    <property type="component" value="Unassembled WGS sequence"/>
</dbReference>
<comment type="cofactor">
    <cofactor evidence="1 6">
        <name>Zn(2+)</name>
        <dbReference type="ChEBI" id="CHEBI:29105"/>
    </cofactor>
</comment>
<name>A0AAW0R7H7_9PEZI</name>
<dbReference type="GO" id="GO:0016491">
    <property type="term" value="F:oxidoreductase activity"/>
    <property type="evidence" value="ECO:0007669"/>
    <property type="project" value="UniProtKB-KW"/>
</dbReference>
<dbReference type="PANTHER" id="PTHR42940">
    <property type="entry name" value="ALCOHOL DEHYDROGENASE 1-RELATED"/>
    <property type="match status" value="1"/>
</dbReference>
<dbReference type="PANTHER" id="PTHR42940:SF8">
    <property type="entry name" value="VACUOLAR PROTEIN SORTING-ASSOCIATED PROTEIN 11"/>
    <property type="match status" value="1"/>
</dbReference>
<keyword evidence="3 6" id="KW-0479">Metal-binding</keyword>
<proteinExistence type="inferred from homology"/>
<dbReference type="AlphaFoldDB" id="A0AAW0R7H7"/>